<evidence type="ECO:0000256" key="1">
    <source>
        <dbReference type="ARBA" id="ARBA00005176"/>
    </source>
</evidence>
<dbReference type="InterPro" id="IPR016162">
    <property type="entry name" value="Ald_DH_N"/>
</dbReference>
<proteinExistence type="inferred from homology"/>
<evidence type="ECO:0000313" key="6">
    <source>
        <dbReference type="EnsemblProtists" id="EOD24354"/>
    </source>
</evidence>
<evidence type="ECO:0000313" key="7">
    <source>
        <dbReference type="Proteomes" id="UP000013827"/>
    </source>
</evidence>
<dbReference type="PANTHER" id="PTHR43353">
    <property type="entry name" value="SUCCINATE-SEMIALDEHYDE DEHYDROGENASE, MITOCHONDRIAL"/>
    <property type="match status" value="1"/>
</dbReference>
<sequence length="499" mass="52084">MRLAPPHQRLMLCSMSMARSMMTSAPSSLPLKDPSLFVGRGFIGGEWVGADDGSTVDVTDPASGLCLGSIPNMGGSETRRAVEAAEAAFASWRSKTGKERGAVLRRWFDLIMANQQDLAAIMTAECGKPMAEAVGEIARLVCGVVRRGGEARLRRRRPKHDAGHAHPRPQAAGGRRGRSHAVGRCAPALAVGCPVVVKPSELTPFSASALALLAERAGMPSGVLNLVLGAKAQEVGDELCSNPTVRKLGFTGSTAVGKQLLRQSAATVKKVSMELGGHAPLIVFDDADLDEAVAGAMGSKCVCANRILVQDGVYDAFAAKLAAKVSEMRQGPGDQPGVTVGPLIDGRAVAKVEAHVQDALAKGATASVGGERVSSLGDNFYAPTVLTGATEEMLIFREETFGPVAPLFRFSDEAEAVRMANDTPYGLAAYLFSNDLGRVWRVSEALEYGMVGVNAGIIATEAAPFGGVKESGLGREGSKYGADEFVEAKYVCLGGIGAL</sequence>
<evidence type="ECO:0000256" key="4">
    <source>
        <dbReference type="SAM" id="MobiDB-lite"/>
    </source>
</evidence>
<feature type="region of interest" description="Disordered" evidence="4">
    <location>
        <begin position="152"/>
        <end position="179"/>
    </location>
</feature>
<evidence type="ECO:0000256" key="2">
    <source>
        <dbReference type="ARBA" id="ARBA00009986"/>
    </source>
</evidence>
<dbReference type="AlphaFoldDB" id="A0A0D3JLG9"/>
<evidence type="ECO:0000259" key="5">
    <source>
        <dbReference type="Pfam" id="PF00171"/>
    </source>
</evidence>
<keyword evidence="3" id="KW-0560">Oxidoreductase</keyword>
<dbReference type="FunFam" id="3.40.309.10:FF:000004">
    <property type="entry name" value="Succinate-semialdehyde dehydrogenase I"/>
    <property type="match status" value="1"/>
</dbReference>
<dbReference type="PANTHER" id="PTHR43353:SF5">
    <property type="entry name" value="SUCCINATE-SEMIALDEHYDE DEHYDROGENASE, MITOCHONDRIAL"/>
    <property type="match status" value="1"/>
</dbReference>
<dbReference type="HOGENOM" id="CLU_005391_5_1_1"/>
<dbReference type="GO" id="GO:0009450">
    <property type="term" value="P:gamma-aminobutyric acid catabolic process"/>
    <property type="evidence" value="ECO:0007669"/>
    <property type="project" value="TreeGrafter"/>
</dbReference>
<dbReference type="EnsemblProtists" id="EOD24354">
    <property type="protein sequence ID" value="EOD24354"/>
    <property type="gene ID" value="EMIHUDRAFT_443869"/>
</dbReference>
<dbReference type="STRING" id="2903.R1EU06"/>
<evidence type="ECO:0000256" key="3">
    <source>
        <dbReference type="ARBA" id="ARBA00023002"/>
    </source>
</evidence>
<dbReference type="eggNOG" id="KOG2451">
    <property type="taxonomic scope" value="Eukaryota"/>
</dbReference>
<dbReference type="InterPro" id="IPR015590">
    <property type="entry name" value="Aldehyde_DH_dom"/>
</dbReference>
<dbReference type="PaxDb" id="2903-EOD24354"/>
<dbReference type="InterPro" id="IPR016163">
    <property type="entry name" value="Ald_DH_C"/>
</dbReference>
<organism evidence="6 7">
    <name type="scientific">Emiliania huxleyi (strain CCMP1516)</name>
    <dbReference type="NCBI Taxonomy" id="280463"/>
    <lineage>
        <taxon>Eukaryota</taxon>
        <taxon>Haptista</taxon>
        <taxon>Haptophyta</taxon>
        <taxon>Prymnesiophyceae</taxon>
        <taxon>Isochrysidales</taxon>
        <taxon>Noelaerhabdaceae</taxon>
        <taxon>Emiliania</taxon>
    </lineage>
</organism>
<dbReference type="Gene3D" id="3.40.309.10">
    <property type="entry name" value="Aldehyde Dehydrogenase, Chain A, domain 2"/>
    <property type="match status" value="1"/>
</dbReference>
<reference evidence="7" key="1">
    <citation type="journal article" date="2013" name="Nature">
        <title>Pan genome of the phytoplankton Emiliania underpins its global distribution.</title>
        <authorList>
            <person name="Read B.A."/>
            <person name="Kegel J."/>
            <person name="Klute M.J."/>
            <person name="Kuo A."/>
            <person name="Lefebvre S.C."/>
            <person name="Maumus F."/>
            <person name="Mayer C."/>
            <person name="Miller J."/>
            <person name="Monier A."/>
            <person name="Salamov A."/>
            <person name="Young J."/>
            <person name="Aguilar M."/>
            <person name="Claverie J.M."/>
            <person name="Frickenhaus S."/>
            <person name="Gonzalez K."/>
            <person name="Herman E.K."/>
            <person name="Lin Y.C."/>
            <person name="Napier J."/>
            <person name="Ogata H."/>
            <person name="Sarno A.F."/>
            <person name="Shmutz J."/>
            <person name="Schroeder D."/>
            <person name="de Vargas C."/>
            <person name="Verret F."/>
            <person name="von Dassow P."/>
            <person name="Valentin K."/>
            <person name="Van de Peer Y."/>
            <person name="Wheeler G."/>
            <person name="Dacks J.B."/>
            <person name="Delwiche C.F."/>
            <person name="Dyhrman S.T."/>
            <person name="Glockner G."/>
            <person name="John U."/>
            <person name="Richards T."/>
            <person name="Worden A.Z."/>
            <person name="Zhang X."/>
            <person name="Grigoriev I.V."/>
            <person name="Allen A.E."/>
            <person name="Bidle K."/>
            <person name="Borodovsky M."/>
            <person name="Bowler C."/>
            <person name="Brownlee C."/>
            <person name="Cock J.M."/>
            <person name="Elias M."/>
            <person name="Gladyshev V.N."/>
            <person name="Groth M."/>
            <person name="Guda C."/>
            <person name="Hadaegh A."/>
            <person name="Iglesias-Rodriguez M.D."/>
            <person name="Jenkins J."/>
            <person name="Jones B.M."/>
            <person name="Lawson T."/>
            <person name="Leese F."/>
            <person name="Lindquist E."/>
            <person name="Lobanov A."/>
            <person name="Lomsadze A."/>
            <person name="Malik S.B."/>
            <person name="Marsh M.E."/>
            <person name="Mackinder L."/>
            <person name="Mock T."/>
            <person name="Mueller-Roeber B."/>
            <person name="Pagarete A."/>
            <person name="Parker M."/>
            <person name="Probert I."/>
            <person name="Quesneville H."/>
            <person name="Raines C."/>
            <person name="Rensing S.A."/>
            <person name="Riano-Pachon D.M."/>
            <person name="Richier S."/>
            <person name="Rokitta S."/>
            <person name="Shiraiwa Y."/>
            <person name="Soanes D.M."/>
            <person name="van der Giezen M."/>
            <person name="Wahlund T.M."/>
            <person name="Williams B."/>
            <person name="Wilson W."/>
            <person name="Wolfe G."/>
            <person name="Wurch L.L."/>
        </authorList>
    </citation>
    <scope>NUCLEOTIDE SEQUENCE</scope>
</reference>
<comment type="pathway">
    <text evidence="1">Amino-acid degradation; 4-aminobutanoate degradation.</text>
</comment>
<dbReference type="GO" id="GO:0004777">
    <property type="term" value="F:succinate-semialdehyde dehydrogenase (NAD+) activity"/>
    <property type="evidence" value="ECO:0007669"/>
    <property type="project" value="TreeGrafter"/>
</dbReference>
<dbReference type="InterPro" id="IPR050740">
    <property type="entry name" value="Aldehyde_DH_Superfamily"/>
</dbReference>
<dbReference type="KEGG" id="ehx:EMIHUDRAFT_443869"/>
<comment type="similarity">
    <text evidence="2">Belongs to the aldehyde dehydrogenase family.</text>
</comment>
<dbReference type="OMA" id="IGELFCK"/>
<accession>A0A0D3JLG9</accession>
<reference evidence="6" key="2">
    <citation type="submission" date="2024-10" db="UniProtKB">
        <authorList>
            <consortium name="EnsemblProtists"/>
        </authorList>
    </citation>
    <scope>IDENTIFICATION</scope>
</reference>
<protein>
    <recommendedName>
        <fullName evidence="5">Aldehyde dehydrogenase domain-containing protein</fullName>
    </recommendedName>
</protein>
<feature type="domain" description="Aldehyde dehydrogenase" evidence="5">
    <location>
        <begin position="47"/>
        <end position="141"/>
    </location>
</feature>
<dbReference type="Pfam" id="PF00171">
    <property type="entry name" value="Aldedh"/>
    <property type="match status" value="2"/>
</dbReference>
<dbReference type="Proteomes" id="UP000013827">
    <property type="component" value="Unassembled WGS sequence"/>
</dbReference>
<dbReference type="SUPFAM" id="SSF53720">
    <property type="entry name" value="ALDH-like"/>
    <property type="match status" value="1"/>
</dbReference>
<dbReference type="CDD" id="cd07103">
    <property type="entry name" value="ALDH_F5_SSADH_GabD"/>
    <property type="match status" value="1"/>
</dbReference>
<dbReference type="Gene3D" id="3.40.605.10">
    <property type="entry name" value="Aldehyde Dehydrogenase, Chain A, domain 1"/>
    <property type="match status" value="2"/>
</dbReference>
<dbReference type="RefSeq" id="XP_005776783.1">
    <property type="nucleotide sequence ID" value="XM_005776726.1"/>
</dbReference>
<name>A0A0D3JLG9_EMIH1</name>
<keyword evidence="7" id="KW-1185">Reference proteome</keyword>
<dbReference type="InterPro" id="IPR016161">
    <property type="entry name" value="Ald_DH/histidinol_DH"/>
</dbReference>
<dbReference type="GeneID" id="17269893"/>
<feature type="domain" description="Aldehyde dehydrogenase" evidence="5">
    <location>
        <begin position="182"/>
        <end position="491"/>
    </location>
</feature>